<evidence type="ECO:0000313" key="1">
    <source>
        <dbReference type="EMBL" id="QSX98840.1"/>
    </source>
</evidence>
<dbReference type="EMBL" id="CP071520">
    <property type="protein sequence ID" value="QSX98840.1"/>
    <property type="molecule type" value="Genomic_DNA"/>
</dbReference>
<evidence type="ECO:0000313" key="2">
    <source>
        <dbReference type="Proteomes" id="UP000662821"/>
    </source>
</evidence>
<protein>
    <submittedName>
        <fullName evidence="1">Uncharacterized protein</fullName>
    </submittedName>
</protein>
<dbReference type="Proteomes" id="UP000662821">
    <property type="component" value="Chromosome"/>
</dbReference>
<organism evidence="1 2">
    <name type="scientific">Janthinobacterium lividum</name>
    <dbReference type="NCBI Taxonomy" id="29581"/>
    <lineage>
        <taxon>Bacteria</taxon>
        <taxon>Pseudomonadati</taxon>
        <taxon>Pseudomonadota</taxon>
        <taxon>Betaproteobacteria</taxon>
        <taxon>Burkholderiales</taxon>
        <taxon>Oxalobacteraceae</taxon>
        <taxon>Janthinobacterium</taxon>
    </lineage>
</organism>
<sequence>MVSSGTVVAGSGWVSYQTSSEDAAFVLCAIELDHAAHEKMAAQLILLCGHLVLACGSLGRG</sequence>
<name>A0AAJ4T7N2_9BURK</name>
<proteinExistence type="predicted"/>
<dbReference type="RefSeq" id="WP_151094723.1">
    <property type="nucleotide sequence ID" value="NZ_CP071520.1"/>
</dbReference>
<dbReference type="AlphaFoldDB" id="A0AAJ4T7N2"/>
<gene>
    <name evidence="1" type="ORF">J3P46_13610</name>
</gene>
<reference evidence="1 2" key="1">
    <citation type="submission" date="2021-03" db="EMBL/GenBank/DDBJ databases">
        <title>Draft genome sequence of Janthinobacterium sp. strain PLB02 isolated from infected primmorphs (Lubomirskia baicalensis).</title>
        <authorList>
            <person name="Chernogor L.I."/>
            <person name="Belikov S.I."/>
            <person name="Petrushin I.S."/>
        </authorList>
    </citation>
    <scope>NUCLEOTIDE SEQUENCE [LARGE SCALE GENOMIC DNA]</scope>
    <source>
        <strain evidence="1 2">PLB02</strain>
    </source>
</reference>
<accession>A0AAJ4T7N2</accession>